<dbReference type="Pfam" id="PF04059">
    <property type="entry name" value="RRM_2"/>
    <property type="match status" value="1"/>
</dbReference>
<organism evidence="3 4">
    <name type="scientific">Turnera subulata</name>
    <dbReference type="NCBI Taxonomy" id="218843"/>
    <lineage>
        <taxon>Eukaryota</taxon>
        <taxon>Viridiplantae</taxon>
        <taxon>Streptophyta</taxon>
        <taxon>Embryophyta</taxon>
        <taxon>Tracheophyta</taxon>
        <taxon>Spermatophyta</taxon>
        <taxon>Magnoliopsida</taxon>
        <taxon>eudicotyledons</taxon>
        <taxon>Gunneridae</taxon>
        <taxon>Pentapetalae</taxon>
        <taxon>rosids</taxon>
        <taxon>fabids</taxon>
        <taxon>Malpighiales</taxon>
        <taxon>Passifloraceae</taxon>
        <taxon>Turnera</taxon>
    </lineage>
</organism>
<dbReference type="InterPro" id="IPR007201">
    <property type="entry name" value="Mei2-like_Rrm_C"/>
</dbReference>
<protein>
    <recommendedName>
        <fullName evidence="2">Mei2-like C-terminal RNA recognition motif domain-containing protein</fullName>
    </recommendedName>
</protein>
<feature type="domain" description="Mei2-like C-terminal RNA recognition motif" evidence="2">
    <location>
        <begin position="337"/>
        <end position="407"/>
    </location>
</feature>
<evidence type="ECO:0000259" key="2">
    <source>
        <dbReference type="Pfam" id="PF04059"/>
    </source>
</evidence>
<comment type="caution">
    <text evidence="3">The sequence shown here is derived from an EMBL/GenBank/DDBJ whole genome shotgun (WGS) entry which is preliminary data.</text>
</comment>
<dbReference type="Proteomes" id="UP001141552">
    <property type="component" value="Unassembled WGS sequence"/>
</dbReference>
<accession>A0A9Q0GFQ1</accession>
<dbReference type="EMBL" id="JAKUCV010000973">
    <property type="protein sequence ID" value="KAJ4848195.1"/>
    <property type="molecule type" value="Genomic_DNA"/>
</dbReference>
<keyword evidence="4" id="KW-1185">Reference proteome</keyword>
<evidence type="ECO:0000313" key="4">
    <source>
        <dbReference type="Proteomes" id="UP001141552"/>
    </source>
</evidence>
<proteinExistence type="predicted"/>
<gene>
    <name evidence="3" type="ORF">Tsubulata_005354</name>
</gene>
<evidence type="ECO:0000256" key="1">
    <source>
        <dbReference type="SAM" id="MobiDB-lite"/>
    </source>
</evidence>
<dbReference type="InterPro" id="IPR035979">
    <property type="entry name" value="RBD_domain_sf"/>
</dbReference>
<dbReference type="AlphaFoldDB" id="A0A9Q0GFQ1"/>
<feature type="region of interest" description="Disordered" evidence="1">
    <location>
        <begin position="219"/>
        <end position="242"/>
    </location>
</feature>
<dbReference type="GO" id="GO:0003676">
    <property type="term" value="F:nucleic acid binding"/>
    <property type="evidence" value="ECO:0007669"/>
    <property type="project" value="InterPro"/>
</dbReference>
<reference evidence="3" key="2">
    <citation type="journal article" date="2023" name="Plants (Basel)">
        <title>Annotation of the Turnera subulata (Passifloraceae) Draft Genome Reveals the S-Locus Evolved after the Divergence of Turneroideae from Passifloroideae in a Stepwise Manner.</title>
        <authorList>
            <person name="Henning P.M."/>
            <person name="Roalson E.H."/>
            <person name="Mir W."/>
            <person name="McCubbin A.G."/>
            <person name="Shore J.S."/>
        </authorList>
    </citation>
    <scope>NUCLEOTIDE SEQUENCE</scope>
    <source>
        <strain evidence="3">F60SS</strain>
    </source>
</reference>
<name>A0A9Q0GFQ1_9ROSI</name>
<reference evidence="3" key="1">
    <citation type="submission" date="2022-02" db="EMBL/GenBank/DDBJ databases">
        <authorList>
            <person name="Henning P.M."/>
            <person name="McCubbin A.G."/>
            <person name="Shore J.S."/>
        </authorList>
    </citation>
    <scope>NUCLEOTIDE SEQUENCE</scope>
    <source>
        <strain evidence="3">F60SS</strain>
        <tissue evidence="3">Leaves</tissue>
    </source>
</reference>
<evidence type="ECO:0000313" key="3">
    <source>
        <dbReference type="EMBL" id="KAJ4848195.1"/>
    </source>
</evidence>
<dbReference type="OrthoDB" id="417481at2759"/>
<feature type="region of interest" description="Disordered" evidence="1">
    <location>
        <begin position="173"/>
        <end position="207"/>
    </location>
</feature>
<sequence>MALPSNPNPNFSLNPRAMPYTTHSLSAVEAYRVPGGGHEMISMSSSRVLLPHHIISNHYEQPEGDQPSFFPTMALGPNSYHLPNWGYYHGGTASYPTTCFPYETYSVPFFPTTYAYNQFSIPFPAAPWGTYHPAAPPGSQAEKVVPEDYAARWVEKPRAVYMSSAGRKLIRNRSTTTTTTGGRRRISAPRFESKRSKRPLVENSSSRYPGMSWIPKKAVAGETEKELDEEMGRMSGGGGDGTVTERVAARGRISEKSVGGGHDGGEVVLRGKTSLMIRNIPNYLQYNSMLSLSLSLGALVNETARELSIRSNLLRIMDDYCWEQNQKASLHPRPVCSEYDFLYLPMDFRRGLNLGYAFVNFTNAAAASRFSNELDKFDWNEKRVKHKICKITLAALQGRDALCNQFKNSLFPCHTDEYLPVVLEPPSNGSSNSRLVLVGRRRIMPA</sequence>
<dbReference type="SUPFAM" id="SSF54928">
    <property type="entry name" value="RNA-binding domain, RBD"/>
    <property type="match status" value="1"/>
</dbReference>